<dbReference type="RefSeq" id="WP_163043274.1">
    <property type="nucleotide sequence ID" value="NZ_JAAAMJ010000003.1"/>
</dbReference>
<dbReference type="EMBL" id="JAAAMJ010000003">
    <property type="protein sequence ID" value="NDV86545.1"/>
    <property type="molecule type" value="Genomic_DNA"/>
</dbReference>
<keyword evidence="2" id="KW-1185">Reference proteome</keyword>
<evidence type="ECO:0000313" key="1">
    <source>
        <dbReference type="EMBL" id="NDV86545.1"/>
    </source>
</evidence>
<sequence length="258" mass="29032">MTDGNSDSPLTLYTLGGRKILNEAAVEAILSRTGLPLREGFDAVALEHHLNELIDRTLFKMFTPRYSREEHETLRRHLLAYEKLGRELSTKDFFPPRLPKGWYDKTMTWFEDMDPLLASLSRGGRPGKIQISYFYPRALGLFASAFGVIPVSTSRDNNLEDGPTARFLRELLRQIDEVLAVTSFEDSLPDKELVKFRDFKTTNAAVKQNIARAMKLENSAATAATGASGGALGSARASKLWEDFERQYNGFQPSRPPR</sequence>
<reference evidence="1 2" key="1">
    <citation type="submission" date="2020-01" db="EMBL/GenBank/DDBJ databases">
        <title>Genomes of bacteria type strains.</title>
        <authorList>
            <person name="Chen J."/>
            <person name="Zhu S."/>
            <person name="Chen J."/>
        </authorList>
    </citation>
    <scope>NUCLEOTIDE SEQUENCE [LARGE SCALE GENOMIC DNA]</scope>
    <source>
        <strain evidence="1 2">KCTC 52919</strain>
    </source>
</reference>
<protein>
    <submittedName>
        <fullName evidence="1">Uncharacterized protein</fullName>
    </submittedName>
</protein>
<accession>A0A6L9MFH2</accession>
<proteinExistence type="predicted"/>
<gene>
    <name evidence="1" type="ORF">GTW51_07515</name>
</gene>
<organism evidence="1 2">
    <name type="scientific">Aurantimonas aggregata</name>
    <dbReference type="NCBI Taxonomy" id="2047720"/>
    <lineage>
        <taxon>Bacteria</taxon>
        <taxon>Pseudomonadati</taxon>
        <taxon>Pseudomonadota</taxon>
        <taxon>Alphaproteobacteria</taxon>
        <taxon>Hyphomicrobiales</taxon>
        <taxon>Aurantimonadaceae</taxon>
        <taxon>Aurantimonas</taxon>
    </lineage>
</organism>
<name>A0A6L9MFH2_9HYPH</name>
<dbReference type="AlphaFoldDB" id="A0A6L9MFH2"/>
<dbReference type="Proteomes" id="UP000476332">
    <property type="component" value="Unassembled WGS sequence"/>
</dbReference>
<evidence type="ECO:0000313" key="2">
    <source>
        <dbReference type="Proteomes" id="UP000476332"/>
    </source>
</evidence>
<comment type="caution">
    <text evidence="1">The sequence shown here is derived from an EMBL/GenBank/DDBJ whole genome shotgun (WGS) entry which is preliminary data.</text>
</comment>